<proteinExistence type="predicted"/>
<evidence type="ECO:0000313" key="3">
    <source>
        <dbReference type="Proteomes" id="UP000752012"/>
    </source>
</evidence>
<keyword evidence="3" id="KW-1185">Reference proteome</keyword>
<gene>
    <name evidence="2" type="ORF">HCN83_08255</name>
</gene>
<protein>
    <submittedName>
        <fullName evidence="2">Uncharacterized protein</fullName>
    </submittedName>
</protein>
<dbReference type="AlphaFoldDB" id="A0A969PTF3"/>
<feature type="signal peptide" evidence="1">
    <location>
        <begin position="1"/>
        <end position="26"/>
    </location>
</feature>
<organism evidence="2 3">
    <name type="scientific">Alkalicoccus luteus</name>
    <dbReference type="NCBI Taxonomy" id="1237094"/>
    <lineage>
        <taxon>Bacteria</taxon>
        <taxon>Bacillati</taxon>
        <taxon>Bacillota</taxon>
        <taxon>Bacilli</taxon>
        <taxon>Bacillales</taxon>
        <taxon>Bacillaceae</taxon>
        <taxon>Alkalicoccus</taxon>
    </lineage>
</organism>
<evidence type="ECO:0000256" key="1">
    <source>
        <dbReference type="SAM" id="SignalP"/>
    </source>
</evidence>
<sequence>MKKGQKFLLGVAVSFALLFTAMPASAVELNQTNNDFSPTAAHPDW</sequence>
<dbReference type="RefSeq" id="WP_168006239.1">
    <property type="nucleotide sequence ID" value="NZ_JAATHJ010000009.1"/>
</dbReference>
<keyword evidence="1" id="KW-0732">Signal</keyword>
<accession>A0A969PTF3</accession>
<dbReference type="EMBL" id="JAATHJ010000009">
    <property type="protein sequence ID" value="NJP37578.1"/>
    <property type="molecule type" value="Genomic_DNA"/>
</dbReference>
<dbReference type="Proteomes" id="UP000752012">
    <property type="component" value="Unassembled WGS sequence"/>
</dbReference>
<reference evidence="2 3" key="1">
    <citation type="submission" date="2020-03" db="EMBL/GenBank/DDBJ databases">
        <title>Assessment of the enzymatic potential of alkaline-tolerant lipase obtained from Bacillus luteus H11 (technogenic soil) for the bioremediation of saline soils contaminated with petroleum substances.</title>
        <authorList>
            <person name="Kalwasinska A."/>
        </authorList>
    </citation>
    <scope>NUCLEOTIDE SEQUENCE [LARGE SCALE GENOMIC DNA]</scope>
    <source>
        <strain evidence="2 3">H11</strain>
    </source>
</reference>
<comment type="caution">
    <text evidence="2">The sequence shown here is derived from an EMBL/GenBank/DDBJ whole genome shotgun (WGS) entry which is preliminary data.</text>
</comment>
<evidence type="ECO:0000313" key="2">
    <source>
        <dbReference type="EMBL" id="NJP37578.1"/>
    </source>
</evidence>
<feature type="chain" id="PRO_5037056502" evidence="1">
    <location>
        <begin position="27"/>
        <end position="45"/>
    </location>
</feature>
<name>A0A969PTF3_9BACI</name>